<evidence type="ECO:0000259" key="2">
    <source>
        <dbReference type="Pfam" id="PF09992"/>
    </source>
</evidence>
<evidence type="ECO:0000313" key="3">
    <source>
        <dbReference type="EMBL" id="PRY92744.1"/>
    </source>
</evidence>
<dbReference type="Proteomes" id="UP000238801">
    <property type="component" value="Unassembled WGS sequence"/>
</dbReference>
<organism evidence="3 4">
    <name type="scientific">Hasllibacter halocynthiae</name>
    <dbReference type="NCBI Taxonomy" id="595589"/>
    <lineage>
        <taxon>Bacteria</taxon>
        <taxon>Pseudomonadati</taxon>
        <taxon>Pseudomonadota</taxon>
        <taxon>Alphaproteobacteria</taxon>
        <taxon>Rhodobacterales</taxon>
        <taxon>Roseobacteraceae</taxon>
        <taxon>Hasllibacter</taxon>
    </lineage>
</organism>
<keyword evidence="4" id="KW-1185">Reference proteome</keyword>
<feature type="chain" id="PRO_5015566268" evidence="1">
    <location>
        <begin position="18"/>
        <end position="243"/>
    </location>
</feature>
<keyword evidence="1" id="KW-0732">Signal</keyword>
<sequence>MIRLAALLMLLPFAAGAEGPCRDLRFEGRAHTVCSVPASADLRLFWGEDGQPFGGFDALARHLARRGERLAFATNGGMYHQDRSPVGLFLTPEGERQRLITADGPGNFGLKPNGVLCLGADRAMVLTTEDYAARRPECRYATQSGPMLVIDGAIHPRFIPGSDSVNVRGGVGVSADGRTVHLATSREPVNFHHFARLFRDGLGAPDALFTDGRVNRVYAPGIGRNDAGRRMGPILGLVEPAAG</sequence>
<accession>A0A2T0X1L1</accession>
<gene>
    <name evidence="3" type="ORF">BCF33_1598</name>
</gene>
<name>A0A2T0X1L1_9RHOB</name>
<dbReference type="AlphaFoldDB" id="A0A2T0X1L1"/>
<reference evidence="3 4" key="1">
    <citation type="submission" date="2018-03" db="EMBL/GenBank/DDBJ databases">
        <title>Genomic Encyclopedia of Archaeal and Bacterial Type Strains, Phase II (KMG-II): from individual species to whole genera.</title>
        <authorList>
            <person name="Goeker M."/>
        </authorList>
    </citation>
    <scope>NUCLEOTIDE SEQUENCE [LARGE SCALE GENOMIC DNA]</scope>
    <source>
        <strain evidence="3 4">DSM 29318</strain>
    </source>
</reference>
<proteinExistence type="predicted"/>
<feature type="signal peptide" evidence="1">
    <location>
        <begin position="1"/>
        <end position="17"/>
    </location>
</feature>
<feature type="domain" description="Phosphodiester glycosidase" evidence="2">
    <location>
        <begin position="71"/>
        <end position="212"/>
    </location>
</feature>
<protein>
    <submittedName>
        <fullName evidence="3">Uncharacterized protein YigE (DUF2233 family)</fullName>
    </submittedName>
</protein>
<comment type="caution">
    <text evidence="3">The sequence shown here is derived from an EMBL/GenBank/DDBJ whole genome shotgun (WGS) entry which is preliminary data.</text>
</comment>
<evidence type="ECO:0000313" key="4">
    <source>
        <dbReference type="Proteomes" id="UP000238801"/>
    </source>
</evidence>
<evidence type="ECO:0000256" key="1">
    <source>
        <dbReference type="SAM" id="SignalP"/>
    </source>
</evidence>
<dbReference type="EMBL" id="PVTT01000002">
    <property type="protein sequence ID" value="PRY92744.1"/>
    <property type="molecule type" value="Genomic_DNA"/>
</dbReference>
<dbReference type="InterPro" id="IPR018711">
    <property type="entry name" value="NAGPA"/>
</dbReference>
<dbReference type="Pfam" id="PF09992">
    <property type="entry name" value="NAGPA"/>
    <property type="match status" value="1"/>
</dbReference>